<dbReference type="InterPro" id="IPR002213">
    <property type="entry name" value="UDP_glucos_trans"/>
</dbReference>
<organism evidence="4 5">
    <name type="scientific">Platanthera guangdongensis</name>
    <dbReference type="NCBI Taxonomy" id="2320717"/>
    <lineage>
        <taxon>Eukaryota</taxon>
        <taxon>Viridiplantae</taxon>
        <taxon>Streptophyta</taxon>
        <taxon>Embryophyta</taxon>
        <taxon>Tracheophyta</taxon>
        <taxon>Spermatophyta</taxon>
        <taxon>Magnoliopsida</taxon>
        <taxon>Liliopsida</taxon>
        <taxon>Asparagales</taxon>
        <taxon>Orchidaceae</taxon>
        <taxon>Orchidoideae</taxon>
        <taxon>Orchideae</taxon>
        <taxon>Orchidinae</taxon>
        <taxon>Platanthera</taxon>
    </lineage>
</organism>
<evidence type="ECO:0000256" key="3">
    <source>
        <dbReference type="ARBA" id="ARBA00022679"/>
    </source>
</evidence>
<keyword evidence="5" id="KW-1185">Reference proteome</keyword>
<evidence type="ECO:0000256" key="1">
    <source>
        <dbReference type="ARBA" id="ARBA00009995"/>
    </source>
</evidence>
<dbReference type="Proteomes" id="UP001412067">
    <property type="component" value="Unassembled WGS sequence"/>
</dbReference>
<dbReference type="Gene3D" id="3.40.50.2000">
    <property type="entry name" value="Glycogen Phosphorylase B"/>
    <property type="match status" value="2"/>
</dbReference>
<dbReference type="SUPFAM" id="SSF53756">
    <property type="entry name" value="UDP-Glycosyltransferase/glycogen phosphorylase"/>
    <property type="match status" value="1"/>
</dbReference>
<protein>
    <submittedName>
        <fullName evidence="4">Uncharacterized protein</fullName>
    </submittedName>
</protein>
<reference evidence="4 5" key="1">
    <citation type="journal article" date="2022" name="Nat. Plants">
        <title>Genomes of leafy and leafless Platanthera orchids illuminate the evolution of mycoheterotrophy.</title>
        <authorList>
            <person name="Li M.H."/>
            <person name="Liu K.W."/>
            <person name="Li Z."/>
            <person name="Lu H.C."/>
            <person name="Ye Q.L."/>
            <person name="Zhang D."/>
            <person name="Wang J.Y."/>
            <person name="Li Y.F."/>
            <person name="Zhong Z.M."/>
            <person name="Liu X."/>
            <person name="Yu X."/>
            <person name="Liu D.K."/>
            <person name="Tu X.D."/>
            <person name="Liu B."/>
            <person name="Hao Y."/>
            <person name="Liao X.Y."/>
            <person name="Jiang Y.T."/>
            <person name="Sun W.H."/>
            <person name="Chen J."/>
            <person name="Chen Y.Q."/>
            <person name="Ai Y."/>
            <person name="Zhai J.W."/>
            <person name="Wu S.S."/>
            <person name="Zhou Z."/>
            <person name="Hsiao Y.Y."/>
            <person name="Wu W.L."/>
            <person name="Chen Y.Y."/>
            <person name="Lin Y.F."/>
            <person name="Hsu J.L."/>
            <person name="Li C.Y."/>
            <person name="Wang Z.W."/>
            <person name="Zhao X."/>
            <person name="Zhong W.Y."/>
            <person name="Ma X.K."/>
            <person name="Ma L."/>
            <person name="Huang J."/>
            <person name="Chen G.Z."/>
            <person name="Huang M.Z."/>
            <person name="Huang L."/>
            <person name="Peng D.H."/>
            <person name="Luo Y.B."/>
            <person name="Zou S.Q."/>
            <person name="Chen S.P."/>
            <person name="Lan S."/>
            <person name="Tsai W.C."/>
            <person name="Van de Peer Y."/>
            <person name="Liu Z.J."/>
        </authorList>
    </citation>
    <scope>NUCLEOTIDE SEQUENCE [LARGE SCALE GENOMIC DNA]</scope>
    <source>
        <strain evidence="4">Lor288</strain>
    </source>
</reference>
<comment type="caution">
    <text evidence="4">The sequence shown here is derived from an EMBL/GenBank/DDBJ whole genome shotgun (WGS) entry which is preliminary data.</text>
</comment>
<evidence type="ECO:0000313" key="5">
    <source>
        <dbReference type="Proteomes" id="UP001412067"/>
    </source>
</evidence>
<name>A0ABR2MFT5_9ASPA</name>
<gene>
    <name evidence="4" type="ORF">KSP40_PGU018563</name>
</gene>
<keyword evidence="3" id="KW-0808">Transferase</keyword>
<dbReference type="EMBL" id="JBBWWR010000008">
    <property type="protein sequence ID" value="KAK8962911.1"/>
    <property type="molecule type" value="Genomic_DNA"/>
</dbReference>
<dbReference type="CDD" id="cd03784">
    <property type="entry name" value="GT1_Gtf-like"/>
    <property type="match status" value="1"/>
</dbReference>
<proteinExistence type="inferred from homology"/>
<sequence length="400" mass="44551">MESKHGNLHMLFFPLMTKDSSIRLHLIPIAENGVTVSDDFATLLDSVATLRLPFDEILRDLSPDCVVSDFFMPGPTTSPSPTACPGCFFARCLEDAYLKQNPMHDLAPDAQTFVLHSLPDRFEFLRSQFPGPDEFAKNTTLCRIWNEALEVNRKSYGAVVNSFYELEPDYAEYFRNVMGEKAWGVGPVSLSNDKNTNEKSDDLFKWLDSQEEGSVVYMCFGTMSDFSAAQLMEMAIGLERSGHPFVWAVRSAGEDWIPQGFEERIQDRGLVIRGWVPQSLILNHASVGGNRGGGVAVAMATWPLFAEQFYNEKQLIDLLGIGVAVGAIEYGMVTEQRKVVAAGMLEAAVSRLMGKDEEADGRRRRARELRVKARKALKKGGSSYNDVGNLVHELMERKGS</sequence>
<dbReference type="PANTHER" id="PTHR48047">
    <property type="entry name" value="GLYCOSYLTRANSFERASE"/>
    <property type="match status" value="1"/>
</dbReference>
<evidence type="ECO:0000313" key="4">
    <source>
        <dbReference type="EMBL" id="KAK8962911.1"/>
    </source>
</evidence>
<accession>A0ABR2MFT5</accession>
<evidence type="ECO:0000256" key="2">
    <source>
        <dbReference type="ARBA" id="ARBA00022676"/>
    </source>
</evidence>
<keyword evidence="2" id="KW-0328">Glycosyltransferase</keyword>
<dbReference type="PANTHER" id="PTHR48047:SF45">
    <property type="entry name" value="SCOPOLETIN GLUCOSYLTRANSFERASE-LIKE"/>
    <property type="match status" value="1"/>
</dbReference>
<dbReference type="Pfam" id="PF00201">
    <property type="entry name" value="UDPGT"/>
    <property type="match status" value="1"/>
</dbReference>
<comment type="similarity">
    <text evidence="1">Belongs to the UDP-glycosyltransferase family.</text>
</comment>